<dbReference type="InterPro" id="IPR050490">
    <property type="entry name" value="Bact_solute-bd_prot1"/>
</dbReference>
<evidence type="ECO:0000256" key="1">
    <source>
        <dbReference type="SAM" id="MobiDB-lite"/>
    </source>
</evidence>
<evidence type="ECO:0000313" key="3">
    <source>
        <dbReference type="EMBL" id="REE70558.1"/>
    </source>
</evidence>
<feature type="compositionally biased region" description="Low complexity" evidence="1">
    <location>
        <begin position="29"/>
        <end position="50"/>
    </location>
</feature>
<dbReference type="PANTHER" id="PTHR43649">
    <property type="entry name" value="ARABINOSE-BINDING PROTEIN-RELATED"/>
    <property type="match status" value="1"/>
</dbReference>
<dbReference type="PANTHER" id="PTHR43649:SF12">
    <property type="entry name" value="DIACETYLCHITOBIOSE BINDING PROTEIN DASA"/>
    <property type="match status" value="1"/>
</dbReference>
<protein>
    <submittedName>
        <fullName evidence="3">Carbohydrate ABC transporter substrate-binding protein (CUT1 family)</fullName>
    </submittedName>
</protein>
<sequence length="454" mass="49677">MGVTKKSKYLYLGLATTVMAGMLSACGGNSNDSSNSGNTNNAAQSNNAGSTQEKVNLRMIESLTSPARTELLKASIKRFEDANPNITVELISPPFDQADNKIRTMLGAGEDLDVLEVRDLTINEDVTNGYVENLEPYASKWADYATVSQAAKTVASIADKPYFIANGMYERQMFYRKDWFDAAGLAAPKTWEDVYNAGKKLTDPSKNHYGFSFRGGPGGNGYVDAIAQSYNGTNLDEADGHFLKDGKTSIYGTPEAKAALELYQKIFKDTAPADSINWGFAEQVQAFTSGVTAMLMQDPDVIGVLNEKMEKGTWASTFLPVGPTGKTFYGIGAAGWGMTSFSKHKDEAWKLIEFLSSPAENTAFCKAFGLLPIHSSASEDPVFQEGPYATLLEMNTKPEDYIPLKPNYSYTEIGDWGDVVMKNTQAWLLGQASLDDTLKILDKYWQDQKAKLAK</sequence>
<dbReference type="EMBL" id="QTTN01000029">
    <property type="protein sequence ID" value="REE70558.1"/>
    <property type="molecule type" value="Genomic_DNA"/>
</dbReference>
<keyword evidence="4" id="KW-1185">Reference proteome</keyword>
<organism evidence="3 4">
    <name type="scientific">Paenibacillus taihuensis</name>
    <dbReference type="NCBI Taxonomy" id="1156355"/>
    <lineage>
        <taxon>Bacteria</taxon>
        <taxon>Bacillati</taxon>
        <taxon>Bacillota</taxon>
        <taxon>Bacilli</taxon>
        <taxon>Bacillales</taxon>
        <taxon>Paenibacillaceae</taxon>
        <taxon>Paenibacillus</taxon>
    </lineage>
</organism>
<comment type="caution">
    <text evidence="3">The sequence shown here is derived from an EMBL/GenBank/DDBJ whole genome shotgun (WGS) entry which is preliminary data.</text>
</comment>
<evidence type="ECO:0000313" key="4">
    <source>
        <dbReference type="Proteomes" id="UP000256304"/>
    </source>
</evidence>
<feature type="region of interest" description="Disordered" evidence="1">
    <location>
        <begin position="29"/>
        <end position="53"/>
    </location>
</feature>
<dbReference type="RefSeq" id="WP_116191073.1">
    <property type="nucleotide sequence ID" value="NZ_QTTN01000029.1"/>
</dbReference>
<gene>
    <name evidence="3" type="ORF">A8990_12943</name>
</gene>
<dbReference type="PROSITE" id="PS51257">
    <property type="entry name" value="PROKAR_LIPOPROTEIN"/>
    <property type="match status" value="1"/>
</dbReference>
<reference evidence="3 4" key="1">
    <citation type="submission" date="2018-08" db="EMBL/GenBank/DDBJ databases">
        <title>Genomic Encyclopedia of Type Strains, Phase III (KMG-III): the genomes of soil and plant-associated and newly described type strains.</title>
        <authorList>
            <person name="Whitman W."/>
        </authorList>
    </citation>
    <scope>NUCLEOTIDE SEQUENCE [LARGE SCALE GENOMIC DNA]</scope>
    <source>
        <strain evidence="3 4">CGMCC 1.10966</strain>
    </source>
</reference>
<proteinExistence type="predicted"/>
<dbReference type="Pfam" id="PF01547">
    <property type="entry name" value="SBP_bac_1"/>
    <property type="match status" value="1"/>
</dbReference>
<name>A0A3D9QXA1_9BACL</name>
<dbReference type="AlphaFoldDB" id="A0A3D9QXA1"/>
<accession>A0A3D9QXA1</accession>
<evidence type="ECO:0000256" key="2">
    <source>
        <dbReference type="SAM" id="SignalP"/>
    </source>
</evidence>
<dbReference type="Proteomes" id="UP000256304">
    <property type="component" value="Unassembled WGS sequence"/>
</dbReference>
<dbReference type="SUPFAM" id="SSF53850">
    <property type="entry name" value="Periplasmic binding protein-like II"/>
    <property type="match status" value="1"/>
</dbReference>
<feature type="chain" id="PRO_5038370100" evidence="2">
    <location>
        <begin position="28"/>
        <end position="454"/>
    </location>
</feature>
<dbReference type="InterPro" id="IPR006059">
    <property type="entry name" value="SBP"/>
</dbReference>
<keyword evidence="2" id="KW-0732">Signal</keyword>
<dbReference type="Gene3D" id="3.40.190.10">
    <property type="entry name" value="Periplasmic binding protein-like II"/>
    <property type="match status" value="1"/>
</dbReference>
<dbReference type="OrthoDB" id="9808332at2"/>
<dbReference type="CDD" id="cd13585">
    <property type="entry name" value="PBP2_TMBP_like"/>
    <property type="match status" value="1"/>
</dbReference>
<feature type="signal peptide" evidence="2">
    <location>
        <begin position="1"/>
        <end position="27"/>
    </location>
</feature>